<evidence type="ECO:0000256" key="10">
    <source>
        <dbReference type="ARBA" id="ARBA00048552"/>
    </source>
</evidence>
<evidence type="ECO:0000256" key="3">
    <source>
        <dbReference type="ARBA" id="ARBA00013725"/>
    </source>
</evidence>
<dbReference type="EMBL" id="LPXN01000116">
    <property type="protein sequence ID" value="KZD07329.1"/>
    <property type="molecule type" value="Genomic_DNA"/>
</dbReference>
<dbReference type="RefSeq" id="WP_067556817.1">
    <property type="nucleotide sequence ID" value="NZ_LPXN01000116.1"/>
</dbReference>
<evidence type="ECO:0000256" key="9">
    <source>
        <dbReference type="ARBA" id="ARBA00030998"/>
    </source>
</evidence>
<keyword evidence="4 11" id="KW-0240">DNA-directed RNA polymerase</keyword>
<gene>
    <name evidence="11" type="primary">rpoZ</name>
    <name evidence="13" type="ORF">AUP43_02045</name>
</gene>
<dbReference type="InterPro" id="IPR003716">
    <property type="entry name" value="DNA-dir_RNA_pol_omega"/>
</dbReference>
<evidence type="ECO:0000256" key="11">
    <source>
        <dbReference type="HAMAP-Rule" id="MF_00366"/>
    </source>
</evidence>
<evidence type="ECO:0000313" key="14">
    <source>
        <dbReference type="Proteomes" id="UP000076400"/>
    </source>
</evidence>
<evidence type="ECO:0000256" key="8">
    <source>
        <dbReference type="ARBA" id="ARBA00029924"/>
    </source>
</evidence>
<evidence type="ECO:0000256" key="4">
    <source>
        <dbReference type="ARBA" id="ARBA00022478"/>
    </source>
</evidence>
<evidence type="ECO:0000313" key="13">
    <source>
        <dbReference type="EMBL" id="KZD07329.1"/>
    </source>
</evidence>
<dbReference type="HAMAP" id="MF_00366">
    <property type="entry name" value="RNApol_bact_RpoZ"/>
    <property type="match status" value="1"/>
</dbReference>
<evidence type="ECO:0000256" key="12">
    <source>
        <dbReference type="SAM" id="MobiDB-lite"/>
    </source>
</evidence>
<dbReference type="NCBIfam" id="TIGR00690">
    <property type="entry name" value="rpoZ"/>
    <property type="match status" value="1"/>
</dbReference>
<dbReference type="GO" id="GO:0003677">
    <property type="term" value="F:DNA binding"/>
    <property type="evidence" value="ECO:0007669"/>
    <property type="project" value="UniProtKB-UniRule"/>
</dbReference>
<keyword evidence="14" id="KW-1185">Reference proteome</keyword>
<accession>A0A154W1G8</accession>
<dbReference type="InterPro" id="IPR006110">
    <property type="entry name" value="Pol_omega/Rpo6/RPB6"/>
</dbReference>
<evidence type="ECO:0000256" key="7">
    <source>
        <dbReference type="ARBA" id="ARBA00023163"/>
    </source>
</evidence>
<evidence type="ECO:0000256" key="1">
    <source>
        <dbReference type="ARBA" id="ARBA00006711"/>
    </source>
</evidence>
<dbReference type="Pfam" id="PF01192">
    <property type="entry name" value="RNA_pol_Rpb6"/>
    <property type="match status" value="1"/>
</dbReference>
<evidence type="ECO:0000256" key="2">
    <source>
        <dbReference type="ARBA" id="ARBA00012418"/>
    </source>
</evidence>
<dbReference type="InterPro" id="IPR036161">
    <property type="entry name" value="RPB6/omega-like_sf"/>
</dbReference>
<evidence type="ECO:0000256" key="6">
    <source>
        <dbReference type="ARBA" id="ARBA00022695"/>
    </source>
</evidence>
<keyword evidence="5 11" id="KW-0808">Transferase</keyword>
<sequence length="115" mass="12752">MARITVNDCLERIPNRFELVLVAAERARQLGRGEPQTIEAAGEPRTLVSLREIAAGKVDVSELRERLVRRLQRHGYEEIEFDAPRDAAGLGLEPDGEAILATADQAREEPRSHAA</sequence>
<dbReference type="SMART" id="SM01409">
    <property type="entry name" value="RNA_pol_Rpb6"/>
    <property type="match status" value="1"/>
</dbReference>
<evidence type="ECO:0000256" key="5">
    <source>
        <dbReference type="ARBA" id="ARBA00022679"/>
    </source>
</evidence>
<organism evidence="13 14">
    <name type="scientific">Oceanibaculum pacificum</name>
    <dbReference type="NCBI Taxonomy" id="580166"/>
    <lineage>
        <taxon>Bacteria</taxon>
        <taxon>Pseudomonadati</taxon>
        <taxon>Pseudomonadota</taxon>
        <taxon>Alphaproteobacteria</taxon>
        <taxon>Rhodospirillales</taxon>
        <taxon>Oceanibaculaceae</taxon>
        <taxon>Oceanibaculum</taxon>
    </lineage>
</organism>
<keyword evidence="6 11" id="KW-0548">Nucleotidyltransferase</keyword>
<dbReference type="Proteomes" id="UP000076400">
    <property type="component" value="Unassembled WGS sequence"/>
</dbReference>
<proteinExistence type="inferred from homology"/>
<feature type="compositionally biased region" description="Basic and acidic residues" evidence="12">
    <location>
        <begin position="105"/>
        <end position="115"/>
    </location>
</feature>
<dbReference type="AlphaFoldDB" id="A0A154W1G8"/>
<dbReference type="GO" id="GO:0000428">
    <property type="term" value="C:DNA-directed RNA polymerase complex"/>
    <property type="evidence" value="ECO:0007669"/>
    <property type="project" value="UniProtKB-KW"/>
</dbReference>
<feature type="region of interest" description="Disordered" evidence="12">
    <location>
        <begin position="84"/>
        <end position="115"/>
    </location>
</feature>
<comment type="similarity">
    <text evidence="1 11">Belongs to the RNA polymerase subunit omega family.</text>
</comment>
<comment type="subunit">
    <text evidence="11">The RNAP catalytic core consists of 2 alpha, 1 beta, 1 beta' and 1 omega subunit. When a sigma factor is associated with the core the holoenzyme is formed, which can initiate transcription.</text>
</comment>
<dbReference type="Gene3D" id="3.90.940.10">
    <property type="match status" value="1"/>
</dbReference>
<dbReference type="STRING" id="580166.AUP43_02045"/>
<reference evidence="13 14" key="1">
    <citation type="submission" date="2015-12" db="EMBL/GenBank/DDBJ databases">
        <title>Genome sequence of Oceanibaculum pacificum MCCC 1A02656.</title>
        <authorList>
            <person name="Lu L."/>
            <person name="Lai Q."/>
            <person name="Shao Z."/>
            <person name="Qian P."/>
        </authorList>
    </citation>
    <scope>NUCLEOTIDE SEQUENCE [LARGE SCALE GENOMIC DNA]</scope>
    <source>
        <strain evidence="13 14">MCCC 1A02656</strain>
    </source>
</reference>
<dbReference type="PANTHER" id="PTHR34476">
    <property type="entry name" value="DNA-DIRECTED RNA POLYMERASE SUBUNIT OMEGA"/>
    <property type="match status" value="1"/>
</dbReference>
<comment type="caution">
    <text evidence="13">The sequence shown here is derived from an EMBL/GenBank/DDBJ whole genome shotgun (WGS) entry which is preliminary data.</text>
</comment>
<comment type="catalytic activity">
    <reaction evidence="10 11">
        <text>RNA(n) + a ribonucleoside 5'-triphosphate = RNA(n+1) + diphosphate</text>
        <dbReference type="Rhea" id="RHEA:21248"/>
        <dbReference type="Rhea" id="RHEA-COMP:14527"/>
        <dbReference type="Rhea" id="RHEA-COMP:17342"/>
        <dbReference type="ChEBI" id="CHEBI:33019"/>
        <dbReference type="ChEBI" id="CHEBI:61557"/>
        <dbReference type="ChEBI" id="CHEBI:140395"/>
        <dbReference type="EC" id="2.7.7.6"/>
    </reaction>
</comment>
<name>A0A154W1G8_9PROT</name>
<dbReference type="EC" id="2.7.7.6" evidence="2 11"/>
<keyword evidence="7 11" id="KW-0804">Transcription</keyword>
<comment type="function">
    <text evidence="11">Promotes RNA polymerase assembly. Latches the N- and C-terminal regions of the beta' subunit thereby facilitating its interaction with the beta and alpha subunits.</text>
</comment>
<dbReference type="PANTHER" id="PTHR34476:SF1">
    <property type="entry name" value="DNA-DIRECTED RNA POLYMERASE SUBUNIT OMEGA"/>
    <property type="match status" value="1"/>
</dbReference>
<dbReference type="SUPFAM" id="SSF63562">
    <property type="entry name" value="RPB6/omega subunit-like"/>
    <property type="match status" value="1"/>
</dbReference>
<protein>
    <recommendedName>
        <fullName evidence="3 11">DNA-directed RNA polymerase subunit omega</fullName>
        <shortName evidence="11">RNAP omega subunit</shortName>
        <ecNumber evidence="2 11">2.7.7.6</ecNumber>
    </recommendedName>
    <alternativeName>
        <fullName evidence="9 11">RNA polymerase omega subunit</fullName>
    </alternativeName>
    <alternativeName>
        <fullName evidence="8 11">Transcriptase subunit omega</fullName>
    </alternativeName>
</protein>
<dbReference type="GO" id="GO:0006351">
    <property type="term" value="P:DNA-templated transcription"/>
    <property type="evidence" value="ECO:0007669"/>
    <property type="project" value="UniProtKB-UniRule"/>
</dbReference>
<dbReference type="GO" id="GO:0003899">
    <property type="term" value="F:DNA-directed RNA polymerase activity"/>
    <property type="evidence" value="ECO:0007669"/>
    <property type="project" value="UniProtKB-UniRule"/>
</dbReference>